<feature type="non-terminal residue" evidence="2">
    <location>
        <position position="115"/>
    </location>
</feature>
<accession>A0A0R0D172</accession>
<dbReference type="EMBL" id="LDJK01000018">
    <property type="protein sequence ID" value="KRG75008.1"/>
    <property type="molecule type" value="Genomic_DNA"/>
</dbReference>
<comment type="caution">
    <text evidence="2">The sequence shown here is derived from an EMBL/GenBank/DDBJ whole genome shotgun (WGS) entry which is preliminary data.</text>
</comment>
<keyword evidence="3" id="KW-1185">Reference proteome</keyword>
<evidence type="ECO:0000256" key="1">
    <source>
        <dbReference type="SAM" id="SignalP"/>
    </source>
</evidence>
<name>A0A0R0D172_9GAMM</name>
<reference evidence="2 3" key="1">
    <citation type="submission" date="2015-05" db="EMBL/GenBank/DDBJ databases">
        <title>Genome sequencing and analysis of members of genus Stenotrophomonas.</title>
        <authorList>
            <person name="Patil P.P."/>
            <person name="Midha S."/>
            <person name="Patil P.B."/>
        </authorList>
    </citation>
    <scope>NUCLEOTIDE SEQUENCE [LARGE SCALE GENOMIC DNA]</scope>
    <source>
        <strain evidence="2 3">DSM 21508</strain>
    </source>
</reference>
<sequence length="115" mass="10921">MKGILGIAALIVAALVAVPASAGTLYKCVGADGVPSYVSKRVAGAQCSVISYTRDSRSPRPAIAAAAPVAVAAPREAPVASAVPVGMMGAATAVASTTAAVIGSPAVAPALPPAA</sequence>
<keyword evidence="1" id="KW-0732">Signal</keyword>
<dbReference type="Proteomes" id="UP000051386">
    <property type="component" value="Unassembled WGS sequence"/>
</dbReference>
<feature type="chain" id="PRO_5006394909" evidence="1">
    <location>
        <begin position="23"/>
        <end position="115"/>
    </location>
</feature>
<proteinExistence type="predicted"/>
<dbReference type="AlphaFoldDB" id="A0A0R0D172"/>
<protein>
    <submittedName>
        <fullName evidence="2">Transglycosylase</fullName>
    </submittedName>
</protein>
<feature type="signal peptide" evidence="1">
    <location>
        <begin position="1"/>
        <end position="22"/>
    </location>
</feature>
<organism evidence="2 3">
    <name type="scientific">Stenotrophomonas chelatiphaga</name>
    <dbReference type="NCBI Taxonomy" id="517011"/>
    <lineage>
        <taxon>Bacteria</taxon>
        <taxon>Pseudomonadati</taxon>
        <taxon>Pseudomonadota</taxon>
        <taxon>Gammaproteobacteria</taxon>
        <taxon>Lysobacterales</taxon>
        <taxon>Lysobacteraceae</taxon>
        <taxon>Stenotrophomonas</taxon>
    </lineage>
</organism>
<gene>
    <name evidence="2" type="ORF">ABB28_06070</name>
</gene>
<evidence type="ECO:0000313" key="2">
    <source>
        <dbReference type="EMBL" id="KRG75008.1"/>
    </source>
</evidence>
<evidence type="ECO:0000313" key="3">
    <source>
        <dbReference type="Proteomes" id="UP000051386"/>
    </source>
</evidence>